<accession>A0A9P4I9M8</accession>
<dbReference type="PANTHER" id="PTHR12412:SF2">
    <property type="entry name" value="NUCLEAR CAP-BINDING PROTEIN SUBUNIT 1"/>
    <property type="match status" value="1"/>
</dbReference>
<dbReference type="GO" id="GO:0000184">
    <property type="term" value="P:nuclear-transcribed mRNA catabolic process, nonsense-mediated decay"/>
    <property type="evidence" value="ECO:0007669"/>
    <property type="project" value="TreeGrafter"/>
</dbReference>
<dbReference type="Pfam" id="PF09088">
    <property type="entry name" value="MIF4G_like"/>
    <property type="match status" value="1"/>
</dbReference>
<evidence type="ECO:0008006" key="6">
    <source>
        <dbReference type="Google" id="ProtNLM"/>
    </source>
</evidence>
<name>A0A9P4I9M8_9PEZI</name>
<feature type="region of interest" description="Disordered" evidence="1">
    <location>
        <begin position="810"/>
        <end position="852"/>
    </location>
</feature>
<dbReference type="OrthoDB" id="10252707at2759"/>
<dbReference type="AlphaFoldDB" id="A0A9P4I9M8"/>
<evidence type="ECO:0000259" key="2">
    <source>
        <dbReference type="Pfam" id="PF09088"/>
    </source>
</evidence>
<feature type="region of interest" description="Disordered" evidence="1">
    <location>
        <begin position="260"/>
        <end position="284"/>
    </location>
</feature>
<comment type="caution">
    <text evidence="4">The sequence shown here is derived from an EMBL/GenBank/DDBJ whole genome shotgun (WGS) entry which is preliminary data.</text>
</comment>
<sequence>MEYGPLSVYHTEEDDYDRDSRPQHRRRFQEPIVAKLRRSELNIAESPLRTPQDEASELGKSIAENLDDEDVKGGVIDLAIQMCIEQPLKTPFIAGAILYANEIKGEVAAETISRAGAQLQTALDQGKWRDFKLLLKFLACLQGILEEDGVFPLLEELFGAAVDLQTASQEDTLGLELVKIILYTLPYAVAAANGALDEKATEFLSSTDVIASAPHSIEALVEPYQGEPEEKPFGYQGILGLLQKQLQREAENGWKLSIIPRPYKPTEHTTNGAQNGEEKENGDAADVAMPGPPAKHAFPAITIPSPPNAGSKPLFPETYFSLYADGDFESVPRTDNIAACLIRDALNDTINILDFNRNATAKFLIELDCFWAAGTFVKRATPFDKLKEFTGTTWKPEDMAMDAIFSQIMVLPVTEHKLAYYHSVIIEACRVAPAAIAPSLGRAIRFLFRNLHVMDIELNYRFMDWFAHHLSNFDFRWKWTEWLEDIERPNLHPKKAFIIASLDKEIRLSFAKRIREALPAEYHPLIPEGKDKDMPDFKYNSPQTPYAEQGLAMLQLIRKKASDEEVQVVMDQIHTLAAEHGITDPLVPSTDAYVTAICCVGSKSLSHVLSCIERCKDRLLALAPQSEDARRQIISSVVDYWKDHPGVAVNIVDKLLNYTILSPDSIVGWAIEGNHGLGNGTGLSHGWRYEMVAGTVGKVTTRVSQIVDTMCRAKTEGLSGDQMQMLEDALVQERQAMRNLFGFIDDKIGAYARGEADRLIEAAGEGGLSDEDVALIRQWGERWVRVFRRKGAVAETIVGEVAVEAALAAAPEPPPKAEEMADAVAAAPVDGEADGAADQAEGREADMDVAEE</sequence>
<dbReference type="Pfam" id="PF09090">
    <property type="entry name" value="MIF4G_like_2"/>
    <property type="match status" value="1"/>
</dbReference>
<evidence type="ECO:0000259" key="3">
    <source>
        <dbReference type="Pfam" id="PF09090"/>
    </source>
</evidence>
<dbReference type="PANTHER" id="PTHR12412">
    <property type="entry name" value="CAP BINDING PROTEIN"/>
    <property type="match status" value="1"/>
</dbReference>
<dbReference type="GO" id="GO:0003729">
    <property type="term" value="F:mRNA binding"/>
    <property type="evidence" value="ECO:0007669"/>
    <property type="project" value="TreeGrafter"/>
</dbReference>
<dbReference type="EMBL" id="ML978132">
    <property type="protein sequence ID" value="KAF2095265.1"/>
    <property type="molecule type" value="Genomic_DNA"/>
</dbReference>
<dbReference type="InterPro" id="IPR015174">
    <property type="entry name" value="MIF4G-like_typ-2"/>
</dbReference>
<feature type="domain" description="MIF4G-like type 1" evidence="2">
    <location>
        <begin position="332"/>
        <end position="519"/>
    </location>
</feature>
<feature type="compositionally biased region" description="Low complexity" evidence="1">
    <location>
        <begin position="822"/>
        <end position="839"/>
    </location>
</feature>
<feature type="region of interest" description="Disordered" evidence="1">
    <location>
        <begin position="1"/>
        <end position="29"/>
    </location>
</feature>
<dbReference type="Proteomes" id="UP000799772">
    <property type="component" value="Unassembled WGS sequence"/>
</dbReference>
<reference evidence="4" key="1">
    <citation type="journal article" date="2020" name="Stud. Mycol.">
        <title>101 Dothideomycetes genomes: a test case for predicting lifestyles and emergence of pathogens.</title>
        <authorList>
            <person name="Haridas S."/>
            <person name="Albert R."/>
            <person name="Binder M."/>
            <person name="Bloem J."/>
            <person name="Labutti K."/>
            <person name="Salamov A."/>
            <person name="Andreopoulos B."/>
            <person name="Baker S."/>
            <person name="Barry K."/>
            <person name="Bills G."/>
            <person name="Bluhm B."/>
            <person name="Cannon C."/>
            <person name="Castanera R."/>
            <person name="Culley D."/>
            <person name="Daum C."/>
            <person name="Ezra D."/>
            <person name="Gonzalez J."/>
            <person name="Henrissat B."/>
            <person name="Kuo A."/>
            <person name="Liang C."/>
            <person name="Lipzen A."/>
            <person name="Lutzoni F."/>
            <person name="Magnuson J."/>
            <person name="Mondo S."/>
            <person name="Nolan M."/>
            <person name="Ohm R."/>
            <person name="Pangilinan J."/>
            <person name="Park H.-J."/>
            <person name="Ramirez L."/>
            <person name="Alfaro M."/>
            <person name="Sun H."/>
            <person name="Tritt A."/>
            <person name="Yoshinaga Y."/>
            <person name="Zwiers L.-H."/>
            <person name="Turgeon B."/>
            <person name="Goodwin S."/>
            <person name="Spatafora J."/>
            <person name="Crous P."/>
            <person name="Grigoriev I."/>
        </authorList>
    </citation>
    <scope>NUCLEOTIDE SEQUENCE</scope>
    <source>
        <strain evidence="4">CBS 133067</strain>
    </source>
</reference>
<feature type="domain" description="MIF4G-like type 2" evidence="3">
    <location>
        <begin position="537"/>
        <end position="794"/>
    </location>
</feature>
<proteinExistence type="predicted"/>
<dbReference type="InterPro" id="IPR016024">
    <property type="entry name" value="ARM-type_fold"/>
</dbReference>
<dbReference type="FunFam" id="1.25.40.180:FF:000045">
    <property type="entry name" value="snRNA cap binding complex subunit (Gcr3), putative"/>
    <property type="match status" value="1"/>
</dbReference>
<dbReference type="GO" id="GO:0005846">
    <property type="term" value="C:nuclear cap binding complex"/>
    <property type="evidence" value="ECO:0007669"/>
    <property type="project" value="InterPro"/>
</dbReference>
<protein>
    <recommendedName>
        <fullName evidence="6">Cap binding protein</fullName>
    </recommendedName>
</protein>
<dbReference type="FunFam" id="1.25.40.180:FF:000035">
    <property type="entry name" value="snRNA cap binding complex subunit (Gcr3)"/>
    <property type="match status" value="1"/>
</dbReference>
<dbReference type="Gene3D" id="1.25.40.180">
    <property type="match status" value="3"/>
</dbReference>
<dbReference type="InterPro" id="IPR027159">
    <property type="entry name" value="CBP80"/>
</dbReference>
<gene>
    <name evidence="4" type="ORF">NA57DRAFT_44800</name>
</gene>
<dbReference type="InterPro" id="IPR015172">
    <property type="entry name" value="MIF4G-like_typ-1"/>
</dbReference>
<keyword evidence="5" id="KW-1185">Reference proteome</keyword>
<dbReference type="GO" id="GO:0000339">
    <property type="term" value="F:RNA cap binding"/>
    <property type="evidence" value="ECO:0007669"/>
    <property type="project" value="InterPro"/>
</dbReference>
<evidence type="ECO:0000313" key="4">
    <source>
        <dbReference type="EMBL" id="KAF2095265.1"/>
    </source>
</evidence>
<organism evidence="4 5">
    <name type="scientific">Rhizodiscina lignyota</name>
    <dbReference type="NCBI Taxonomy" id="1504668"/>
    <lineage>
        <taxon>Eukaryota</taxon>
        <taxon>Fungi</taxon>
        <taxon>Dikarya</taxon>
        <taxon>Ascomycota</taxon>
        <taxon>Pezizomycotina</taxon>
        <taxon>Dothideomycetes</taxon>
        <taxon>Pleosporomycetidae</taxon>
        <taxon>Aulographales</taxon>
        <taxon>Rhizodiscinaceae</taxon>
        <taxon>Rhizodiscina</taxon>
    </lineage>
</organism>
<dbReference type="SUPFAM" id="SSF48371">
    <property type="entry name" value="ARM repeat"/>
    <property type="match status" value="3"/>
</dbReference>
<dbReference type="GO" id="GO:0005634">
    <property type="term" value="C:nucleus"/>
    <property type="evidence" value="ECO:0007669"/>
    <property type="project" value="TreeGrafter"/>
</dbReference>
<dbReference type="GO" id="GO:0006406">
    <property type="term" value="P:mRNA export from nucleus"/>
    <property type="evidence" value="ECO:0007669"/>
    <property type="project" value="InterPro"/>
</dbReference>
<evidence type="ECO:0000256" key="1">
    <source>
        <dbReference type="SAM" id="MobiDB-lite"/>
    </source>
</evidence>
<evidence type="ECO:0000313" key="5">
    <source>
        <dbReference type="Proteomes" id="UP000799772"/>
    </source>
</evidence>